<name>A0A6A4XBD4_AMPAM</name>
<gene>
    <name evidence="2" type="primary">PHYKPL</name>
    <name evidence="2" type="ORF">FJT64_000088</name>
</gene>
<keyword evidence="3" id="KW-1185">Reference proteome</keyword>
<evidence type="ECO:0000313" key="2">
    <source>
        <dbReference type="EMBL" id="KAF0314729.1"/>
    </source>
</evidence>
<feature type="compositionally biased region" description="Basic and acidic residues" evidence="1">
    <location>
        <begin position="122"/>
        <end position="150"/>
    </location>
</feature>
<comment type="caution">
    <text evidence="2">The sequence shown here is derived from an EMBL/GenBank/DDBJ whole genome shotgun (WGS) entry which is preliminary data.</text>
</comment>
<dbReference type="GO" id="GO:0016829">
    <property type="term" value="F:lyase activity"/>
    <property type="evidence" value="ECO:0007669"/>
    <property type="project" value="UniProtKB-KW"/>
</dbReference>
<evidence type="ECO:0000313" key="3">
    <source>
        <dbReference type="Proteomes" id="UP000440578"/>
    </source>
</evidence>
<dbReference type="AlphaFoldDB" id="A0A6A4XBD4"/>
<reference evidence="2 3" key="1">
    <citation type="submission" date="2019-07" db="EMBL/GenBank/DDBJ databases">
        <title>Draft genome assembly of a fouling barnacle, Amphibalanus amphitrite (Darwin, 1854): The first reference genome for Thecostraca.</title>
        <authorList>
            <person name="Kim W."/>
        </authorList>
    </citation>
    <scope>NUCLEOTIDE SEQUENCE [LARGE SCALE GENOMIC DNA]</scope>
    <source>
        <strain evidence="2">SNU_AA5</strain>
        <tissue evidence="2">Soma without cirri and trophi</tissue>
    </source>
</reference>
<evidence type="ECO:0000256" key="1">
    <source>
        <dbReference type="SAM" id="MobiDB-lite"/>
    </source>
</evidence>
<organism evidence="2 3">
    <name type="scientific">Amphibalanus amphitrite</name>
    <name type="common">Striped barnacle</name>
    <name type="synonym">Balanus amphitrite</name>
    <dbReference type="NCBI Taxonomy" id="1232801"/>
    <lineage>
        <taxon>Eukaryota</taxon>
        <taxon>Metazoa</taxon>
        <taxon>Ecdysozoa</taxon>
        <taxon>Arthropoda</taxon>
        <taxon>Crustacea</taxon>
        <taxon>Multicrustacea</taxon>
        <taxon>Cirripedia</taxon>
        <taxon>Thoracica</taxon>
        <taxon>Thoracicalcarea</taxon>
        <taxon>Balanomorpha</taxon>
        <taxon>Balanoidea</taxon>
        <taxon>Balanidae</taxon>
        <taxon>Amphibalaninae</taxon>
        <taxon>Amphibalanus</taxon>
    </lineage>
</organism>
<proteinExistence type="predicted"/>
<dbReference type="Proteomes" id="UP000440578">
    <property type="component" value="Unassembled WGS sequence"/>
</dbReference>
<dbReference type="EMBL" id="VIIS01000002">
    <property type="protein sequence ID" value="KAF0314729.1"/>
    <property type="molecule type" value="Genomic_DNA"/>
</dbReference>
<feature type="region of interest" description="Disordered" evidence="1">
    <location>
        <begin position="101"/>
        <end position="150"/>
    </location>
</feature>
<keyword evidence="2" id="KW-0456">Lyase</keyword>
<feature type="compositionally biased region" description="Low complexity" evidence="1">
    <location>
        <begin position="101"/>
        <end position="121"/>
    </location>
</feature>
<dbReference type="OrthoDB" id="10261433at2759"/>
<sequence length="150" mass="15901">MFPLLSPLTRPAPSDLPPPAYPASLREERILATTCGPAGNVLQLTPPMCFTMTNARTLLSAVDAVLGRLLRRRAEGGGDSACAGESSSSLWRSEELLESSARLAAASGPAGPAGAARGATRPRADGDSDTDPERLQRQEAKRRRVYEEVD</sequence>
<dbReference type="InterPro" id="IPR015422">
    <property type="entry name" value="PyrdxlP-dep_Trfase_small"/>
</dbReference>
<accession>A0A6A4XBD4</accession>
<dbReference type="Gene3D" id="3.90.1150.10">
    <property type="entry name" value="Aspartate Aminotransferase, domain 1"/>
    <property type="match status" value="1"/>
</dbReference>
<protein>
    <submittedName>
        <fullName evidence="2">5-phosphohydroxy-L-lysine phospho-lyase</fullName>
    </submittedName>
</protein>
<feature type="region of interest" description="Disordered" evidence="1">
    <location>
        <begin position="1"/>
        <end position="22"/>
    </location>
</feature>